<dbReference type="AlphaFoldDB" id="A0A4P9Z415"/>
<dbReference type="EC" id="1.3.1.88" evidence="10"/>
<gene>
    <name evidence="18" type="ORF">SYNPS1DRAFT_21230</name>
</gene>
<evidence type="ECO:0000256" key="15">
    <source>
        <dbReference type="ARBA" id="ARBA00049447"/>
    </source>
</evidence>
<protein>
    <recommendedName>
        <fullName evidence="10">tRNA-dihydrouridine(16/17) synthase [NAD(P)(+)]</fullName>
        <ecNumber evidence="10">1.3.1.88</ecNumber>
    </recommendedName>
</protein>
<evidence type="ECO:0000256" key="1">
    <source>
        <dbReference type="ARBA" id="ARBA00001917"/>
    </source>
</evidence>
<keyword evidence="3" id="KW-0288">FMN</keyword>
<evidence type="ECO:0000256" key="11">
    <source>
        <dbReference type="ARBA" id="ARBA00047287"/>
    </source>
</evidence>
<evidence type="ECO:0000256" key="8">
    <source>
        <dbReference type="ARBA" id="ARBA00023027"/>
    </source>
</evidence>
<dbReference type="GO" id="GO:0050660">
    <property type="term" value="F:flavin adenine dinucleotide binding"/>
    <property type="evidence" value="ECO:0007669"/>
    <property type="project" value="InterPro"/>
</dbReference>
<dbReference type="GO" id="GO:0102262">
    <property type="term" value="F:tRNA-dihydrouridine16 synthase activity"/>
    <property type="evidence" value="ECO:0007669"/>
    <property type="project" value="RHEA"/>
</dbReference>
<dbReference type="InterPro" id="IPR018517">
    <property type="entry name" value="tRNA_hU_synthase_CS"/>
</dbReference>
<dbReference type="CDD" id="cd02801">
    <property type="entry name" value="DUS_like_FMN"/>
    <property type="match status" value="1"/>
</dbReference>
<comment type="catalytic activity">
    <reaction evidence="11">
        <text>5,6-dihydrouridine(17) in tRNA + NAD(+) = uridine(17) in tRNA + NADH + H(+)</text>
        <dbReference type="Rhea" id="RHEA:53372"/>
        <dbReference type="Rhea" id="RHEA-COMP:13541"/>
        <dbReference type="Rhea" id="RHEA-COMP:13542"/>
        <dbReference type="ChEBI" id="CHEBI:15378"/>
        <dbReference type="ChEBI" id="CHEBI:57540"/>
        <dbReference type="ChEBI" id="CHEBI:57945"/>
        <dbReference type="ChEBI" id="CHEBI:65315"/>
        <dbReference type="ChEBI" id="CHEBI:74443"/>
        <dbReference type="EC" id="1.3.1.88"/>
    </reaction>
    <physiologicalReaction direction="right-to-left" evidence="11">
        <dbReference type="Rhea" id="RHEA:53374"/>
    </physiologicalReaction>
</comment>
<comment type="cofactor">
    <cofactor evidence="1">
        <name>FMN</name>
        <dbReference type="ChEBI" id="CHEBI:58210"/>
    </cofactor>
</comment>
<proteinExistence type="inferred from homology"/>
<comment type="catalytic activity">
    <reaction evidence="12">
        <text>5,6-dihydrouridine(16) in tRNA + NADP(+) = uridine(16) in tRNA + NADPH + H(+)</text>
        <dbReference type="Rhea" id="RHEA:53376"/>
        <dbReference type="Rhea" id="RHEA-COMP:13543"/>
        <dbReference type="Rhea" id="RHEA-COMP:13544"/>
        <dbReference type="ChEBI" id="CHEBI:15378"/>
        <dbReference type="ChEBI" id="CHEBI:57783"/>
        <dbReference type="ChEBI" id="CHEBI:58349"/>
        <dbReference type="ChEBI" id="CHEBI:65315"/>
        <dbReference type="ChEBI" id="CHEBI:74443"/>
        <dbReference type="EC" id="1.3.1.88"/>
    </reaction>
    <physiologicalReaction direction="right-to-left" evidence="12">
        <dbReference type="Rhea" id="RHEA:53378"/>
    </physiologicalReaction>
</comment>
<evidence type="ECO:0000256" key="12">
    <source>
        <dbReference type="ARBA" id="ARBA00047652"/>
    </source>
</evidence>
<keyword evidence="5" id="KW-0819">tRNA processing</keyword>
<feature type="domain" description="DUS-like FMN-binding" evidence="17">
    <location>
        <begin position="33"/>
        <end position="264"/>
    </location>
</feature>
<reference evidence="19" key="1">
    <citation type="journal article" date="2018" name="Nat. Microbiol.">
        <title>Leveraging single-cell genomics to expand the fungal tree of life.</title>
        <authorList>
            <person name="Ahrendt S.R."/>
            <person name="Quandt C.A."/>
            <person name="Ciobanu D."/>
            <person name="Clum A."/>
            <person name="Salamov A."/>
            <person name="Andreopoulos B."/>
            <person name="Cheng J.F."/>
            <person name="Woyke T."/>
            <person name="Pelin A."/>
            <person name="Henrissat B."/>
            <person name="Reynolds N.K."/>
            <person name="Benny G.L."/>
            <person name="Smith M.E."/>
            <person name="James T.Y."/>
            <person name="Grigoriev I.V."/>
        </authorList>
    </citation>
    <scope>NUCLEOTIDE SEQUENCE [LARGE SCALE GENOMIC DNA]</scope>
    <source>
        <strain evidence="19">Benny S71-1</strain>
    </source>
</reference>
<dbReference type="Gene3D" id="3.20.20.70">
    <property type="entry name" value="Aldolase class I"/>
    <property type="match status" value="1"/>
</dbReference>
<keyword evidence="19" id="KW-1185">Reference proteome</keyword>
<name>A0A4P9Z415_9FUNG</name>
<accession>A0A4P9Z415</accession>
<evidence type="ECO:0000256" key="9">
    <source>
        <dbReference type="ARBA" id="ARBA00038313"/>
    </source>
</evidence>
<dbReference type="EMBL" id="KZ989256">
    <property type="protein sequence ID" value="RKP27175.1"/>
    <property type="molecule type" value="Genomic_DNA"/>
</dbReference>
<organism evidence="18 19">
    <name type="scientific">Syncephalis pseudoplumigaleata</name>
    <dbReference type="NCBI Taxonomy" id="1712513"/>
    <lineage>
        <taxon>Eukaryota</taxon>
        <taxon>Fungi</taxon>
        <taxon>Fungi incertae sedis</taxon>
        <taxon>Zoopagomycota</taxon>
        <taxon>Zoopagomycotina</taxon>
        <taxon>Zoopagomycetes</taxon>
        <taxon>Zoopagales</taxon>
        <taxon>Piptocephalidaceae</taxon>
        <taxon>Syncephalis</taxon>
    </lineage>
</organism>
<dbReference type="GO" id="GO:0106414">
    <property type="term" value="F:mRNA dihydrouridine synthase activity"/>
    <property type="evidence" value="ECO:0007669"/>
    <property type="project" value="RHEA"/>
</dbReference>
<dbReference type="GO" id="GO:0102263">
    <property type="term" value="F:tRNA-dihydrouridine17 synthase activity"/>
    <property type="evidence" value="ECO:0007669"/>
    <property type="project" value="RHEA"/>
</dbReference>
<dbReference type="Proteomes" id="UP000278143">
    <property type="component" value="Unassembled WGS sequence"/>
</dbReference>
<comment type="catalytic activity">
    <reaction evidence="15">
        <text>a 5,6-dihydrouridine in mRNA + NADP(+) = a uridine in mRNA + NADPH + H(+)</text>
        <dbReference type="Rhea" id="RHEA:69855"/>
        <dbReference type="Rhea" id="RHEA-COMP:14658"/>
        <dbReference type="Rhea" id="RHEA-COMP:17789"/>
        <dbReference type="ChEBI" id="CHEBI:15378"/>
        <dbReference type="ChEBI" id="CHEBI:57783"/>
        <dbReference type="ChEBI" id="CHEBI:58349"/>
        <dbReference type="ChEBI" id="CHEBI:65315"/>
        <dbReference type="ChEBI" id="CHEBI:74443"/>
    </reaction>
    <physiologicalReaction direction="right-to-left" evidence="15">
        <dbReference type="Rhea" id="RHEA:69857"/>
    </physiologicalReaction>
</comment>
<evidence type="ECO:0000259" key="17">
    <source>
        <dbReference type="Pfam" id="PF01207"/>
    </source>
</evidence>
<evidence type="ECO:0000256" key="7">
    <source>
        <dbReference type="ARBA" id="ARBA00023002"/>
    </source>
</evidence>
<dbReference type="GO" id="GO:0006397">
    <property type="term" value="P:mRNA processing"/>
    <property type="evidence" value="ECO:0007669"/>
    <property type="project" value="UniProtKB-KW"/>
</dbReference>
<keyword evidence="7" id="KW-0560">Oxidoreductase</keyword>
<comment type="catalytic activity">
    <reaction evidence="13">
        <text>a 5,6-dihydrouridine in mRNA + NAD(+) = a uridine in mRNA + NADH + H(+)</text>
        <dbReference type="Rhea" id="RHEA:69851"/>
        <dbReference type="Rhea" id="RHEA-COMP:14658"/>
        <dbReference type="Rhea" id="RHEA-COMP:17789"/>
        <dbReference type="ChEBI" id="CHEBI:15378"/>
        <dbReference type="ChEBI" id="CHEBI:57540"/>
        <dbReference type="ChEBI" id="CHEBI:57945"/>
        <dbReference type="ChEBI" id="CHEBI:65315"/>
        <dbReference type="ChEBI" id="CHEBI:74443"/>
    </reaction>
    <physiologicalReaction direction="right-to-left" evidence="13">
        <dbReference type="Rhea" id="RHEA:69853"/>
    </physiologicalReaction>
</comment>
<evidence type="ECO:0000313" key="19">
    <source>
        <dbReference type="Proteomes" id="UP000278143"/>
    </source>
</evidence>
<keyword evidence="8" id="KW-0520">NAD</keyword>
<evidence type="ECO:0000256" key="13">
    <source>
        <dbReference type="ARBA" id="ARBA00048342"/>
    </source>
</evidence>
<sequence length="302" mass="34042">MASSTNGAAATPRAKLTGYEFWRQTLGGARYVAAPMVDQSELAFRQLNRRYGAELCYTPMFHARLFSENQRYRNEQWQTNEADRPLIVQFCGNQPNDLLNAARLVQDECDAVDLNLGCPQHIARRGHYGSYLQDDWELIESIVKLLHKELTVPITCKIRVFPDPERTVAYAKMLERAGCQLLTVHGRTREMKGHKTGLADWSQIRRVKEAVSIPVFANGNILQYDDVAACLEATGADGVMSAEGLLYNPALFANKQPRLWEITDDDMRDKLGSVRSFNGIVEICDELKERLMKVGMATRALG</sequence>
<dbReference type="SUPFAM" id="SSF51395">
    <property type="entry name" value="FMN-linked oxidoreductases"/>
    <property type="match status" value="1"/>
</dbReference>
<evidence type="ECO:0000256" key="6">
    <source>
        <dbReference type="ARBA" id="ARBA00022857"/>
    </source>
</evidence>
<dbReference type="PANTHER" id="PTHR11082">
    <property type="entry name" value="TRNA-DIHYDROURIDINE SYNTHASE"/>
    <property type="match status" value="1"/>
</dbReference>
<keyword evidence="4" id="KW-0507">mRNA processing</keyword>
<comment type="catalytic activity">
    <reaction evidence="14">
        <text>5,6-dihydrouridine(16) in tRNA + NAD(+) = uridine(16) in tRNA + NADH + H(+)</text>
        <dbReference type="Rhea" id="RHEA:53380"/>
        <dbReference type="Rhea" id="RHEA-COMP:13543"/>
        <dbReference type="Rhea" id="RHEA-COMP:13544"/>
        <dbReference type="ChEBI" id="CHEBI:15378"/>
        <dbReference type="ChEBI" id="CHEBI:57540"/>
        <dbReference type="ChEBI" id="CHEBI:57945"/>
        <dbReference type="ChEBI" id="CHEBI:65315"/>
        <dbReference type="ChEBI" id="CHEBI:74443"/>
        <dbReference type="EC" id="1.3.1.88"/>
    </reaction>
    <physiologicalReaction direction="right-to-left" evidence="14">
        <dbReference type="Rhea" id="RHEA:53382"/>
    </physiologicalReaction>
</comment>
<dbReference type="Pfam" id="PF01207">
    <property type="entry name" value="Dus"/>
    <property type="match status" value="1"/>
</dbReference>
<evidence type="ECO:0000256" key="2">
    <source>
        <dbReference type="ARBA" id="ARBA00022630"/>
    </source>
</evidence>
<evidence type="ECO:0000256" key="4">
    <source>
        <dbReference type="ARBA" id="ARBA00022664"/>
    </source>
</evidence>
<dbReference type="PROSITE" id="PS01136">
    <property type="entry name" value="UPF0034"/>
    <property type="match status" value="1"/>
</dbReference>
<dbReference type="InterPro" id="IPR013785">
    <property type="entry name" value="Aldolase_TIM"/>
</dbReference>
<keyword evidence="6" id="KW-0521">NADP</keyword>
<comment type="similarity">
    <text evidence="9">Belongs to the Dus family. Dus1 subfamily.</text>
</comment>
<dbReference type="OrthoDB" id="272303at2759"/>
<dbReference type="PANTHER" id="PTHR11082:SF5">
    <property type="entry name" value="TRNA-DIHYDROURIDINE(16_17) SYNTHASE [NAD(P)(+)]-LIKE"/>
    <property type="match status" value="1"/>
</dbReference>
<dbReference type="InterPro" id="IPR035587">
    <property type="entry name" value="DUS-like_FMN-bd"/>
</dbReference>
<evidence type="ECO:0000256" key="3">
    <source>
        <dbReference type="ARBA" id="ARBA00022643"/>
    </source>
</evidence>
<comment type="catalytic activity">
    <reaction evidence="16">
        <text>5,6-dihydrouridine(17) in tRNA + NADP(+) = uridine(17) in tRNA + NADPH + H(+)</text>
        <dbReference type="Rhea" id="RHEA:53368"/>
        <dbReference type="Rhea" id="RHEA-COMP:13541"/>
        <dbReference type="Rhea" id="RHEA-COMP:13542"/>
        <dbReference type="ChEBI" id="CHEBI:15378"/>
        <dbReference type="ChEBI" id="CHEBI:57783"/>
        <dbReference type="ChEBI" id="CHEBI:58349"/>
        <dbReference type="ChEBI" id="CHEBI:65315"/>
        <dbReference type="ChEBI" id="CHEBI:74443"/>
        <dbReference type="EC" id="1.3.1.88"/>
    </reaction>
    <physiologicalReaction direction="right-to-left" evidence="16">
        <dbReference type="Rhea" id="RHEA:53370"/>
    </physiologicalReaction>
</comment>
<keyword evidence="2" id="KW-0285">Flavoprotein</keyword>
<evidence type="ECO:0000256" key="14">
    <source>
        <dbReference type="ARBA" id="ARBA00048934"/>
    </source>
</evidence>
<evidence type="ECO:0000256" key="5">
    <source>
        <dbReference type="ARBA" id="ARBA00022694"/>
    </source>
</evidence>
<evidence type="ECO:0000313" key="18">
    <source>
        <dbReference type="EMBL" id="RKP27175.1"/>
    </source>
</evidence>
<evidence type="ECO:0000256" key="10">
    <source>
        <dbReference type="ARBA" id="ARBA00038890"/>
    </source>
</evidence>
<evidence type="ECO:0000256" key="16">
    <source>
        <dbReference type="ARBA" id="ARBA00049467"/>
    </source>
</evidence>